<organism evidence="1 2">
    <name type="scientific">Fusarium pseudocircinatum</name>
    <dbReference type="NCBI Taxonomy" id="56676"/>
    <lineage>
        <taxon>Eukaryota</taxon>
        <taxon>Fungi</taxon>
        <taxon>Dikarya</taxon>
        <taxon>Ascomycota</taxon>
        <taxon>Pezizomycotina</taxon>
        <taxon>Sordariomycetes</taxon>
        <taxon>Hypocreomycetidae</taxon>
        <taxon>Hypocreales</taxon>
        <taxon>Nectriaceae</taxon>
        <taxon>Fusarium</taxon>
        <taxon>Fusarium fujikuroi species complex</taxon>
    </lineage>
</organism>
<evidence type="ECO:0000313" key="2">
    <source>
        <dbReference type="Proteomes" id="UP000546213"/>
    </source>
</evidence>
<dbReference type="CDD" id="cd09917">
    <property type="entry name" value="F-box_SF"/>
    <property type="match status" value="1"/>
</dbReference>
<accession>A0A8H5URC5</accession>
<dbReference type="AlphaFoldDB" id="A0A8H5URC5"/>
<dbReference type="Proteomes" id="UP000546213">
    <property type="component" value="Unassembled WGS sequence"/>
</dbReference>
<dbReference type="EMBL" id="JAAOAS010000092">
    <property type="protein sequence ID" value="KAF5595338.1"/>
    <property type="molecule type" value="Genomic_DNA"/>
</dbReference>
<dbReference type="OrthoDB" id="4191831at2759"/>
<evidence type="ECO:0000313" key="1">
    <source>
        <dbReference type="EMBL" id="KAF5595338.1"/>
    </source>
</evidence>
<keyword evidence="2" id="KW-1185">Reference proteome</keyword>
<sequence length="455" mass="51517">MIPTPKSSPSAATFKHLVAVPELWEIIAQSLAPTDLLHLSAVSRAFNAITEKHLYRKITWTWNHSKPDASTAIQQLLLNLLHRPELALHVHEFSVQETGYGPKPRVRHAESNSLRDANVAMSNLIHEAGLSPSEDWIKRLYDLEVETIVALIILQLRNVEMLVIDMFHRDDGYGSPTPNFSPIGDVLRLACEPHSMKRATRFERLQVFSWPSREFDCHTDLIRRGEVLDMLPIFRAPRLREVALKLSCPERPLDAAMPTVSPSDSLTSLTLRYTTVAESFLKQLLSQMKNLEFFRLDLYRSSEAHFFDGQSISQGLMPCRKVLRHLTVHWEPCDDYIEVDVPSSTPLGSLKEFSALESIDATSGAVIDDDLTLGDVLPLTLKVLMLREGLDDINVSWDEGLNSALEEFVDLSPVPTPCLTELRIGVWELLGERAEHDLKERFRQSHGVEVSFFEL</sequence>
<comment type="caution">
    <text evidence="1">The sequence shown here is derived from an EMBL/GenBank/DDBJ whole genome shotgun (WGS) entry which is preliminary data.</text>
</comment>
<gene>
    <name evidence="1" type="ORF">FPCIR_4498</name>
</gene>
<proteinExistence type="predicted"/>
<protein>
    <submittedName>
        <fullName evidence="1">F-box domain-containing protein</fullName>
    </submittedName>
</protein>
<name>A0A8H5URC5_9HYPO</name>
<reference evidence="1 2" key="1">
    <citation type="submission" date="2020-05" db="EMBL/GenBank/DDBJ databases">
        <title>Identification and distribution of gene clusters putatively required for synthesis of sphingolipid metabolism inhibitors in phylogenetically diverse species of the filamentous fungus Fusarium.</title>
        <authorList>
            <person name="Kim H.-S."/>
            <person name="Busman M."/>
            <person name="Brown D.W."/>
            <person name="Divon H."/>
            <person name="Uhlig S."/>
            <person name="Proctor R.H."/>
        </authorList>
    </citation>
    <scope>NUCLEOTIDE SEQUENCE [LARGE SCALE GENOMIC DNA]</scope>
    <source>
        <strain evidence="1 2">NRRL 36939</strain>
    </source>
</reference>